<name>A0A0W8FRD1_9ZZZZ</name>
<dbReference type="AlphaFoldDB" id="A0A0W8FRD1"/>
<protein>
    <submittedName>
        <fullName evidence="1">Uncharacterized protein</fullName>
    </submittedName>
</protein>
<reference evidence="1" key="1">
    <citation type="journal article" date="2015" name="Proc. Natl. Acad. Sci. U.S.A.">
        <title>Networks of energetic and metabolic interactions define dynamics in microbial communities.</title>
        <authorList>
            <person name="Embree M."/>
            <person name="Liu J.K."/>
            <person name="Al-Bassam M.M."/>
            <person name="Zengler K."/>
        </authorList>
    </citation>
    <scope>NUCLEOTIDE SEQUENCE</scope>
</reference>
<sequence length="41" mass="4806">MAYLNDYSSFHLRAMVDKKSSESRLPRLIASFFDKILFLHG</sequence>
<accession>A0A0W8FRD1</accession>
<proteinExistence type="predicted"/>
<organism evidence="1">
    <name type="scientific">hydrocarbon metagenome</name>
    <dbReference type="NCBI Taxonomy" id="938273"/>
    <lineage>
        <taxon>unclassified sequences</taxon>
        <taxon>metagenomes</taxon>
        <taxon>ecological metagenomes</taxon>
    </lineage>
</organism>
<gene>
    <name evidence="1" type="ORF">ASZ90_006959</name>
</gene>
<dbReference type="EMBL" id="LNQE01000914">
    <property type="protein sequence ID" value="KUG23298.1"/>
    <property type="molecule type" value="Genomic_DNA"/>
</dbReference>
<evidence type="ECO:0000313" key="1">
    <source>
        <dbReference type="EMBL" id="KUG23298.1"/>
    </source>
</evidence>
<comment type="caution">
    <text evidence="1">The sequence shown here is derived from an EMBL/GenBank/DDBJ whole genome shotgun (WGS) entry which is preliminary data.</text>
</comment>